<feature type="transmembrane region" description="Helical" evidence="1">
    <location>
        <begin position="701"/>
        <end position="724"/>
    </location>
</feature>
<feature type="transmembrane region" description="Helical" evidence="1">
    <location>
        <begin position="383"/>
        <end position="405"/>
    </location>
</feature>
<comment type="caution">
    <text evidence="2">The sequence shown here is derived from an EMBL/GenBank/DDBJ whole genome shotgun (WGS) entry which is preliminary data.</text>
</comment>
<feature type="transmembrane region" description="Helical" evidence="1">
    <location>
        <begin position="788"/>
        <end position="810"/>
    </location>
</feature>
<proteinExistence type="predicted"/>
<feature type="transmembrane region" description="Helical" evidence="1">
    <location>
        <begin position="562"/>
        <end position="580"/>
    </location>
</feature>
<feature type="transmembrane region" description="Helical" evidence="1">
    <location>
        <begin position="239"/>
        <end position="258"/>
    </location>
</feature>
<organism evidence="2 3">
    <name type="scientific">Effrenium voratum</name>
    <dbReference type="NCBI Taxonomy" id="2562239"/>
    <lineage>
        <taxon>Eukaryota</taxon>
        <taxon>Sar</taxon>
        <taxon>Alveolata</taxon>
        <taxon>Dinophyceae</taxon>
        <taxon>Suessiales</taxon>
        <taxon>Symbiodiniaceae</taxon>
        <taxon>Effrenium</taxon>
    </lineage>
</organism>
<feature type="transmembrane region" description="Helical" evidence="1">
    <location>
        <begin position="328"/>
        <end position="353"/>
    </location>
</feature>
<keyword evidence="3" id="KW-1185">Reference proteome</keyword>
<evidence type="ECO:0000313" key="2">
    <source>
        <dbReference type="EMBL" id="CAJ1376726.1"/>
    </source>
</evidence>
<feature type="transmembrane region" description="Helical" evidence="1">
    <location>
        <begin position="426"/>
        <end position="449"/>
    </location>
</feature>
<evidence type="ECO:0000256" key="1">
    <source>
        <dbReference type="SAM" id="Phobius"/>
    </source>
</evidence>
<sequence length="891" mass="100027">MAEAETKKAKHETAEHVAWDCSDVVPRVRILARHCRQHLDKAKDTPDIQHELMVAMGNLVKVPAVALMLPAMSEELKAALREVSDKGIELLAAAETSLWDSPRMLFILSLRETDMRSPVAQLQGLLEAVAECTLKVKAKQGPWLWPLHEPDVSASLLLCDAMNDTENCCMRALRMMRILPSVCLKEQQQHIREQYSASTTYVFAWTEVYMQAMWALLILVVPLAIALPVVPDLLGASSWGFYTLQAIVLVWTMTLGALSRSRRAFVNDGSSLARSEKAVNWEHFDHSRRSKLRRVLQMTGTGNEFAEVVNVRQNPDHWHSENPKTWRFLSVAVTVLAGLLCLTLAGISLLAVMELKFMLIFEWGECFRLECIGPEDMHGFGGLLSMIGTDIILALLLNVATGELCKAFAFHIAKFWNFKQMISRQICFYITASSIDVLAGIGVFSYLAFSFLPEWEQTVVSSWDDSSMCVGMWDYDVCRVMRGCAEGDSVCCSGTLFCARAKAPVTQRRSLFEAWLGGLFMVAPFVEVLIQFLVPVLAYYIHLKADHIQNDDERDPGRRKSCCCCFLEGLGRLVAFIFLLDGGVMGLPYVWRGYPFAAPNVQHEDPRKKAVLGPVCDGCKRDMHWTDADKDWSCRHHHRCRNDLASKGPERWCCRICQSDICGDCHPQGAQALNHLFGPLDQRLLRPFNPIDELKMLKMNFMIVVMFAPINPYGLIAQLLARLLDLHSRIWKLLMVRRRDSPMDNALAHASQKVFGQIILPFGAIWHVGLSLISFNVELYAYDRGQLVLYWALGSLCLAGLGVLFQVLGFKAYHWMYGSKPSLRGTVSSLGSSLDPTSLGMDKSQIMEDLDLRAEGAVEGDGKDDKVEPERTSTWEYLAAAECHPPGTVEH</sequence>
<accession>A0AA36MLU7</accession>
<dbReference type="AlphaFoldDB" id="A0AA36MLU7"/>
<evidence type="ECO:0000313" key="3">
    <source>
        <dbReference type="Proteomes" id="UP001178507"/>
    </source>
</evidence>
<name>A0AA36MLU7_9DINO</name>
<feature type="transmembrane region" description="Helical" evidence="1">
    <location>
        <begin position="745"/>
        <end position="768"/>
    </location>
</feature>
<dbReference type="Proteomes" id="UP001178507">
    <property type="component" value="Unassembled WGS sequence"/>
</dbReference>
<dbReference type="EMBL" id="CAUJNA010000414">
    <property type="protein sequence ID" value="CAJ1376726.1"/>
    <property type="molecule type" value="Genomic_DNA"/>
</dbReference>
<gene>
    <name evidence="2" type="ORF">EVOR1521_LOCUS5711</name>
</gene>
<feature type="transmembrane region" description="Helical" evidence="1">
    <location>
        <begin position="208"/>
        <end position="227"/>
    </location>
</feature>
<keyword evidence="1" id="KW-0812">Transmembrane</keyword>
<reference evidence="2" key="1">
    <citation type="submission" date="2023-08" db="EMBL/GenBank/DDBJ databases">
        <authorList>
            <person name="Chen Y."/>
            <person name="Shah S."/>
            <person name="Dougan E. K."/>
            <person name="Thang M."/>
            <person name="Chan C."/>
        </authorList>
    </citation>
    <scope>NUCLEOTIDE SEQUENCE</scope>
</reference>
<feature type="transmembrane region" description="Helical" evidence="1">
    <location>
        <begin position="514"/>
        <end position="541"/>
    </location>
</feature>
<keyword evidence="1" id="KW-0472">Membrane</keyword>
<protein>
    <submittedName>
        <fullName evidence="2">Uncharacterized protein</fullName>
    </submittedName>
</protein>
<keyword evidence="1" id="KW-1133">Transmembrane helix</keyword>